<name>A0A4R1N2X6_9RHOB</name>
<sequence length="159" mass="16936">MSGTTENESLVGLINQLAEVPTPAPVSMAPQTPGWAILAALIAVGLFWLARRYWISHKANAYRRAALKALNSAGNDPAAVSAILKRTALAAYGRAEVAALTGSEWLDFLNRTSGKFVGDTGTAIVSAAYAKSPIQAPDLNHQARHWVAHHPPSPETRDD</sequence>
<evidence type="ECO:0000313" key="3">
    <source>
        <dbReference type="Proteomes" id="UP000295673"/>
    </source>
</evidence>
<evidence type="ECO:0000256" key="1">
    <source>
        <dbReference type="SAM" id="Phobius"/>
    </source>
</evidence>
<feature type="transmembrane region" description="Helical" evidence="1">
    <location>
        <begin position="35"/>
        <end position="54"/>
    </location>
</feature>
<keyword evidence="3" id="KW-1185">Reference proteome</keyword>
<reference evidence="2 3" key="1">
    <citation type="submission" date="2019-03" db="EMBL/GenBank/DDBJ databases">
        <title>Genomic Encyclopedia of Archaeal and Bacterial Type Strains, Phase II (KMG-II): from individual species to whole genera.</title>
        <authorList>
            <person name="Goeker M."/>
        </authorList>
    </citation>
    <scope>NUCLEOTIDE SEQUENCE [LARGE SCALE GENOMIC DNA]</scope>
    <source>
        <strain evidence="2 3">DSM 26433</strain>
    </source>
</reference>
<protein>
    <submittedName>
        <fullName evidence="2">Uncharacterized protein DUF4381</fullName>
    </submittedName>
</protein>
<keyword evidence="1" id="KW-0812">Transmembrane</keyword>
<dbReference type="OrthoDB" id="283083at2"/>
<evidence type="ECO:0000313" key="2">
    <source>
        <dbReference type="EMBL" id="TCL00760.1"/>
    </source>
</evidence>
<dbReference type="InterPro" id="IPR025489">
    <property type="entry name" value="DUF4381"/>
</dbReference>
<dbReference type="Proteomes" id="UP000295673">
    <property type="component" value="Unassembled WGS sequence"/>
</dbReference>
<dbReference type="Pfam" id="PF14316">
    <property type="entry name" value="DUF4381"/>
    <property type="match status" value="1"/>
</dbReference>
<dbReference type="EMBL" id="SMGR01000003">
    <property type="protein sequence ID" value="TCL00760.1"/>
    <property type="molecule type" value="Genomic_DNA"/>
</dbReference>
<dbReference type="RefSeq" id="WP_132861511.1">
    <property type="nucleotide sequence ID" value="NZ_SMGR01000003.1"/>
</dbReference>
<comment type="caution">
    <text evidence="2">The sequence shown here is derived from an EMBL/GenBank/DDBJ whole genome shotgun (WGS) entry which is preliminary data.</text>
</comment>
<accession>A0A4R1N2X6</accession>
<dbReference type="AlphaFoldDB" id="A0A4R1N2X6"/>
<keyword evidence="1" id="KW-1133">Transmembrane helix</keyword>
<organism evidence="2 3">
    <name type="scientific">Shimia isoporae</name>
    <dbReference type="NCBI Taxonomy" id="647720"/>
    <lineage>
        <taxon>Bacteria</taxon>
        <taxon>Pseudomonadati</taxon>
        <taxon>Pseudomonadota</taxon>
        <taxon>Alphaproteobacteria</taxon>
        <taxon>Rhodobacterales</taxon>
        <taxon>Roseobacteraceae</taxon>
    </lineage>
</organism>
<keyword evidence="1" id="KW-0472">Membrane</keyword>
<gene>
    <name evidence="2" type="ORF">BXY66_3407</name>
</gene>
<proteinExistence type="predicted"/>